<accession>A0A1A6GRL4</accession>
<evidence type="ECO:0000313" key="9">
    <source>
        <dbReference type="Proteomes" id="UP000092124"/>
    </source>
</evidence>
<dbReference type="PANTHER" id="PTHR16024">
    <property type="entry name" value="XK-RELATED PROTEIN"/>
    <property type="match status" value="1"/>
</dbReference>
<protein>
    <recommendedName>
        <fullName evidence="7">XK-related protein</fullName>
    </recommendedName>
</protein>
<keyword evidence="9" id="KW-1185">Reference proteome</keyword>
<dbReference type="AlphaFoldDB" id="A0A1A6GRL4"/>
<evidence type="ECO:0000313" key="8">
    <source>
        <dbReference type="EMBL" id="OBS68002.1"/>
    </source>
</evidence>
<evidence type="ECO:0000256" key="6">
    <source>
        <dbReference type="ARBA" id="ARBA00023136"/>
    </source>
</evidence>
<dbReference type="GO" id="GO:0005886">
    <property type="term" value="C:plasma membrane"/>
    <property type="evidence" value="ECO:0007669"/>
    <property type="project" value="UniProtKB-SubCell"/>
</dbReference>
<dbReference type="Pfam" id="PF09815">
    <property type="entry name" value="XK-related"/>
    <property type="match status" value="1"/>
</dbReference>
<evidence type="ECO:0000256" key="1">
    <source>
        <dbReference type="ARBA" id="ARBA00004651"/>
    </source>
</evidence>
<keyword evidence="4 7" id="KW-0812">Transmembrane</keyword>
<feature type="transmembrane region" description="Helical" evidence="7">
    <location>
        <begin position="49"/>
        <end position="69"/>
    </location>
</feature>
<evidence type="ECO:0000256" key="3">
    <source>
        <dbReference type="ARBA" id="ARBA00022475"/>
    </source>
</evidence>
<gene>
    <name evidence="8" type="ORF">A6R68_03456</name>
</gene>
<evidence type="ECO:0000256" key="7">
    <source>
        <dbReference type="RuleBase" id="RU910716"/>
    </source>
</evidence>
<evidence type="ECO:0000256" key="2">
    <source>
        <dbReference type="ARBA" id="ARBA00008789"/>
    </source>
</evidence>
<comment type="caution">
    <text evidence="8">The sequence shown here is derived from an EMBL/GenBank/DDBJ whole genome shotgun (WGS) entry which is preliminary data.</text>
</comment>
<comment type="subcellular location">
    <subcellularLocation>
        <location evidence="1">Cell membrane</location>
        <topology evidence="1">Multi-pass membrane protein</topology>
    </subcellularLocation>
    <subcellularLocation>
        <location evidence="7">Membrane</location>
        <topology evidence="7">Multi-pass membrane protein</topology>
    </subcellularLocation>
</comment>
<dbReference type="InterPro" id="IPR050895">
    <property type="entry name" value="XK-related_scramblase"/>
</dbReference>
<evidence type="ECO:0000256" key="5">
    <source>
        <dbReference type="ARBA" id="ARBA00022989"/>
    </source>
</evidence>
<reference evidence="8 9" key="1">
    <citation type="submission" date="2016-06" db="EMBL/GenBank/DDBJ databases">
        <title>The Draft Genome Sequence and Annotation of the Desert Woodrat Neotoma lepida.</title>
        <authorList>
            <person name="Campbell M."/>
            <person name="Oakeson K.F."/>
            <person name="Yandell M."/>
            <person name="Halpert J.R."/>
            <person name="Dearing D."/>
        </authorList>
    </citation>
    <scope>NUCLEOTIDE SEQUENCE [LARGE SCALE GENOMIC DNA]</scope>
    <source>
        <strain evidence="8">417</strain>
        <tissue evidence="8">Liver</tissue>
    </source>
</reference>
<organism evidence="8 9">
    <name type="scientific">Neotoma lepida</name>
    <name type="common">Desert woodrat</name>
    <dbReference type="NCBI Taxonomy" id="56216"/>
    <lineage>
        <taxon>Eukaryota</taxon>
        <taxon>Metazoa</taxon>
        <taxon>Chordata</taxon>
        <taxon>Craniata</taxon>
        <taxon>Vertebrata</taxon>
        <taxon>Euteleostomi</taxon>
        <taxon>Mammalia</taxon>
        <taxon>Eutheria</taxon>
        <taxon>Euarchontoglires</taxon>
        <taxon>Glires</taxon>
        <taxon>Rodentia</taxon>
        <taxon>Myomorpha</taxon>
        <taxon>Muroidea</taxon>
        <taxon>Cricetidae</taxon>
        <taxon>Neotominae</taxon>
        <taxon>Neotoma</taxon>
    </lineage>
</organism>
<sequence>MEGQTDPHKEAIDAATDLSMLRLFETYLEGCPQLILQLYVFLERGQANLNAVIMISCCAISWSTLDYQVSLRKSLPDKNLIGGLCPKLTYLFYKLFTLLSWALSVVLLLFMDV</sequence>
<feature type="non-terminal residue" evidence="8">
    <location>
        <position position="113"/>
    </location>
</feature>
<feature type="transmembrane region" description="Helical" evidence="7">
    <location>
        <begin position="90"/>
        <end position="111"/>
    </location>
</feature>
<dbReference type="OrthoDB" id="8190653at2759"/>
<comment type="caution">
    <text evidence="7">Lacks conserved residue(s) required for the propagation of feature annotation.</text>
</comment>
<dbReference type="PANTHER" id="PTHR16024:SF13">
    <property type="entry name" value="XK-RELATED PROTEIN 9"/>
    <property type="match status" value="1"/>
</dbReference>
<keyword evidence="5 7" id="KW-1133">Transmembrane helix</keyword>
<dbReference type="EMBL" id="LZPO01076285">
    <property type="protein sequence ID" value="OBS68002.1"/>
    <property type="molecule type" value="Genomic_DNA"/>
</dbReference>
<evidence type="ECO:0000256" key="4">
    <source>
        <dbReference type="ARBA" id="ARBA00022692"/>
    </source>
</evidence>
<dbReference type="Proteomes" id="UP000092124">
    <property type="component" value="Unassembled WGS sequence"/>
</dbReference>
<proteinExistence type="inferred from homology"/>
<dbReference type="STRING" id="56216.A0A1A6GRL4"/>
<dbReference type="InterPro" id="IPR018629">
    <property type="entry name" value="XK-rel"/>
</dbReference>
<name>A0A1A6GRL4_NEOLE</name>
<keyword evidence="6 7" id="KW-0472">Membrane</keyword>
<keyword evidence="3" id="KW-1003">Cell membrane</keyword>
<comment type="similarity">
    <text evidence="2 7">Belongs to the XK family.</text>
</comment>